<comment type="caution">
    <text evidence="5">The sequence shown here is derived from an EMBL/GenBank/DDBJ whole genome shotgun (WGS) entry which is preliminary data.</text>
</comment>
<evidence type="ECO:0000256" key="3">
    <source>
        <dbReference type="SAM" id="MobiDB-lite"/>
    </source>
</evidence>
<dbReference type="PROSITE" id="PS51339">
    <property type="entry name" value="PPASE_MYOTUBULARIN"/>
    <property type="match status" value="1"/>
</dbReference>
<dbReference type="InterPro" id="IPR030564">
    <property type="entry name" value="Myotubularin"/>
</dbReference>
<evidence type="ECO:0000313" key="5">
    <source>
        <dbReference type="EMBL" id="KAK8844652.1"/>
    </source>
</evidence>
<proteinExistence type="predicted"/>
<dbReference type="GO" id="GO:0046856">
    <property type="term" value="P:phosphatidylinositol dephosphorylation"/>
    <property type="evidence" value="ECO:0007669"/>
    <property type="project" value="TreeGrafter"/>
</dbReference>
<feature type="compositionally biased region" description="Basic and acidic residues" evidence="3">
    <location>
        <begin position="466"/>
        <end position="477"/>
    </location>
</feature>
<dbReference type="GeneID" id="92183757"/>
<sequence length="589" mass="64968">MVGLKNSRSAQDERLVECIFSSHLFPEVAYASTPAPVFGATSTNLIIDARPTTNAMANVAMGAGTENMENYKLGKKAYLGIDNIHVMRNSLKAVVEALRDADSKLSGVVDRGLLRKSNWLRHISTILDGALIIVRNVHLNASHVLIHCSDGWDRTAQLSAVAQIALDPYYRTLEGFKVLIEKDWLAFGHKFLDRSGHLSSEKLFMVTENEEDSDEETGGGAQRAAQAFFASVQKQFASTSHLKEVSPVFHQFLDCVRQIQRQYPERFEFNEQYLLDIYYHLHSCQFGTFLFNSERDRQTAHSGKPYVERTASLWDYLDTPAQRDRHVNTTYTTSLDDKESRALQSDQGVLLFDSKDVKFWHGLFHRGDEEMNGSPLALAQAQGAEVFGPLDAEQEDPVSIGGMTRAVLPPPSDLPESSSKPRSWAWSHISNNALSAVQSAAREIKSISSDAIAQLKAEAGEIDGEMWKKDSREKEGVRAAGSSSNLRLPSNTNPWTVESRSDATSPVLPTSSNKTQDSVTPFARLPVIPTPNASTINPWATVRQPSIPSLSDLNIGNKRISPGHVFPDDATVRAAMGGDQKAWDPLGAS</sequence>
<evidence type="ECO:0000256" key="1">
    <source>
        <dbReference type="PIRSR" id="PIRSR630564-1"/>
    </source>
</evidence>
<dbReference type="InterPro" id="IPR016130">
    <property type="entry name" value="Tyr_Pase_AS"/>
</dbReference>
<dbReference type="PROSITE" id="PS00383">
    <property type="entry name" value="TYR_PHOSPHATASE_1"/>
    <property type="match status" value="1"/>
</dbReference>
<feature type="binding site" evidence="2">
    <location>
        <begin position="83"/>
        <end position="84"/>
    </location>
    <ligand>
        <name>substrate</name>
    </ligand>
</feature>
<dbReference type="PANTHER" id="PTHR10807:SF128">
    <property type="entry name" value="PHOSPHATIDYLINOSITOL-3,5-BISPHOSPHATE 3-PHOSPHATASE"/>
    <property type="match status" value="1"/>
</dbReference>
<protein>
    <recommendedName>
        <fullName evidence="4">Myotubularin phosphatase domain-containing protein</fullName>
    </recommendedName>
</protein>
<evidence type="ECO:0000313" key="6">
    <source>
        <dbReference type="Proteomes" id="UP001388673"/>
    </source>
</evidence>
<dbReference type="GO" id="GO:0004438">
    <property type="term" value="F:phosphatidylinositol-3-phosphate phosphatase activity"/>
    <property type="evidence" value="ECO:0007669"/>
    <property type="project" value="TreeGrafter"/>
</dbReference>
<dbReference type="GO" id="GO:0005737">
    <property type="term" value="C:cytoplasm"/>
    <property type="evidence" value="ECO:0007669"/>
    <property type="project" value="TreeGrafter"/>
</dbReference>
<feature type="region of interest" description="Disordered" evidence="3">
    <location>
        <begin position="466"/>
        <end position="518"/>
    </location>
</feature>
<dbReference type="InterPro" id="IPR029021">
    <property type="entry name" value="Prot-tyrosine_phosphatase-like"/>
</dbReference>
<gene>
    <name evidence="5" type="ORF">IAR55_006499</name>
</gene>
<dbReference type="Pfam" id="PF06602">
    <property type="entry name" value="Myotub-related"/>
    <property type="match status" value="1"/>
</dbReference>
<dbReference type="AlphaFoldDB" id="A0AAW0YRB8"/>
<feature type="compositionally biased region" description="Polar residues" evidence="3">
    <location>
        <begin position="481"/>
        <end position="518"/>
    </location>
</feature>
<dbReference type="PANTHER" id="PTHR10807">
    <property type="entry name" value="MYOTUBULARIN-RELATED"/>
    <property type="match status" value="1"/>
</dbReference>
<dbReference type="RefSeq" id="XP_066799876.1">
    <property type="nucleotide sequence ID" value="XM_066949582.1"/>
</dbReference>
<organism evidence="5 6">
    <name type="scientific">Kwoniella newhampshirensis</name>
    <dbReference type="NCBI Taxonomy" id="1651941"/>
    <lineage>
        <taxon>Eukaryota</taxon>
        <taxon>Fungi</taxon>
        <taxon>Dikarya</taxon>
        <taxon>Basidiomycota</taxon>
        <taxon>Agaricomycotina</taxon>
        <taxon>Tremellomycetes</taxon>
        <taxon>Tremellales</taxon>
        <taxon>Cryptococcaceae</taxon>
        <taxon>Kwoniella</taxon>
    </lineage>
</organism>
<evidence type="ECO:0000256" key="2">
    <source>
        <dbReference type="PIRSR" id="PIRSR630564-2"/>
    </source>
</evidence>
<dbReference type="SUPFAM" id="SSF52799">
    <property type="entry name" value="(Phosphotyrosine protein) phosphatases II"/>
    <property type="match status" value="1"/>
</dbReference>
<reference evidence="5 6" key="1">
    <citation type="journal article" date="2024" name="bioRxiv">
        <title>Comparative genomics of Cryptococcus and Kwoniella reveals pathogenesis evolution and contrasting karyotype dynamics via intercentromeric recombination or chromosome fusion.</title>
        <authorList>
            <person name="Coelho M.A."/>
            <person name="David-Palma M."/>
            <person name="Shea T."/>
            <person name="Bowers K."/>
            <person name="McGinley-Smith S."/>
            <person name="Mohammad A.W."/>
            <person name="Gnirke A."/>
            <person name="Yurkov A.M."/>
            <person name="Nowrousian M."/>
            <person name="Sun S."/>
            <person name="Cuomo C.A."/>
            <person name="Heitman J."/>
        </authorList>
    </citation>
    <scope>NUCLEOTIDE SEQUENCE [LARGE SCALE GENOMIC DNA]</scope>
    <source>
        <strain evidence="5 6">CBS 13917</strain>
    </source>
</reference>
<dbReference type="EMBL" id="JBCAWK010000013">
    <property type="protein sequence ID" value="KAK8844652.1"/>
    <property type="molecule type" value="Genomic_DNA"/>
</dbReference>
<accession>A0AAW0YRB8</accession>
<keyword evidence="6" id="KW-1185">Reference proteome</keyword>
<feature type="active site" description="Phosphocysteine intermediate" evidence="1">
    <location>
        <position position="148"/>
    </location>
</feature>
<dbReference type="InterPro" id="IPR010569">
    <property type="entry name" value="Myotubularin-like_Pase_dom"/>
</dbReference>
<name>A0AAW0YRB8_9TREE</name>
<dbReference type="Proteomes" id="UP001388673">
    <property type="component" value="Unassembled WGS sequence"/>
</dbReference>
<feature type="domain" description="Myotubularin phosphatase" evidence="4">
    <location>
        <begin position="1"/>
        <end position="364"/>
    </location>
</feature>
<dbReference type="GO" id="GO:0016020">
    <property type="term" value="C:membrane"/>
    <property type="evidence" value="ECO:0007669"/>
    <property type="project" value="TreeGrafter"/>
</dbReference>
<evidence type="ECO:0000259" key="4">
    <source>
        <dbReference type="PROSITE" id="PS51339"/>
    </source>
</evidence>
<dbReference type="KEGG" id="kne:92183757"/>
<feature type="binding site" evidence="2">
    <location>
        <begin position="148"/>
        <end position="154"/>
    </location>
    <ligand>
        <name>substrate</name>
    </ligand>
</feature>